<comment type="similarity">
    <text evidence="3">Belongs to the avfA family.</text>
</comment>
<dbReference type="FunFam" id="3.40.50.720:FF:000680">
    <property type="entry name" value="AflX/ ordB/ monooxygenase/ oxidase"/>
    <property type="match status" value="1"/>
</dbReference>
<evidence type="ECO:0000256" key="2">
    <source>
        <dbReference type="ARBA" id="ARBA00023033"/>
    </source>
</evidence>
<dbReference type="AlphaFoldDB" id="A0A1S9E1Z3"/>
<keyword evidence="1" id="KW-0560">Oxidoreductase</keyword>
<dbReference type="SUPFAM" id="SSF51735">
    <property type="entry name" value="NAD(P)-binding Rossmann-fold domains"/>
    <property type="match status" value="1"/>
</dbReference>
<feature type="domain" description="NAD(P)-binding" evidence="5">
    <location>
        <begin position="555"/>
        <end position="755"/>
    </location>
</feature>
<sequence>MGSHAPAVAGKPDPKKGPYQATPWNIQLSATDTPGFTHVEKLEQRSADRASDLVMNNHSKFHTFHDEIVGFHNHISHHVLTLWALGATPDEMQAAYDFNKPFQLLTYYNNPSVNIKLQDPEFFRQGLGNFELYGDYVRFFQAQVAAKGVHTVLNEYLFKGDSLAEDLLARLFSGFLHPLINLGFALEFQQPFLAAECLASTCMHPPYPAEFLTATEQHVECNGRPRSLPILSTVEMMRLDPVVATAVGPKDGNNRIADALLKRALKELIPHLSHFQVERTEEDLARKTAEILQASAYICGAAQHPRKVEALDFVMLHSLTAAVFFPTIIRQEWISIETRARLLEWKGRSDLITYAALGCPQLYPDRITGYRPKEVATGWPDVVQHARVYQDDGHACKVIRALMCAEKVCQPFEGEEGFPLKKADFLTLADMTMDSVERMLDPNWVRQTEKVKQMSAQGRGQHSQVSAIMLRFGGASPFCMTQTECHLRFAVLYFYAYECSESEIQNLPPRAELNHGLKSPNKNMTGRLEQPIRLSSSSTPSEEYTIVMRRYAILGATGNTGQALLNVLLQSPDNQIHAYCRSASKLNRLYPEITQHRQVKVWEGSLEDVSLLSECIRGTRAVFMVVAIPDNMPYCTIAQDCTNAVLNALKRLQVEGCQSLPKLIVLSSASLEDSLCADVPPLIHRILNIAAGNLYSDLAEAEKTLRAEKHWVSTTFVKPGGLVHDVQRGHTLSTTTAKTPVSFLDVAAGMVEIANVDDKRYDMMNVSVNAIGDGTAFPWKGVYYVMTGLLFHFFPWTYKYFGDCPMARPKKDI</sequence>
<evidence type="ECO:0000256" key="4">
    <source>
        <dbReference type="SAM" id="MobiDB-lite"/>
    </source>
</evidence>
<reference evidence="6 7" key="1">
    <citation type="submission" date="2016-10" db="EMBL/GenBank/DDBJ databases">
        <title>Genome sequencing of Aspergillus oryzae BCC7051.</title>
        <authorList>
            <person name="Thammarongtham C."/>
            <person name="Vorapreeda T."/>
            <person name="Nookaew I."/>
            <person name="Srisuk T."/>
            <person name="Land M."/>
            <person name="Jeennor S."/>
            <person name="Laoteng K."/>
        </authorList>
    </citation>
    <scope>NUCLEOTIDE SEQUENCE [LARGE SCALE GENOMIC DNA]</scope>
    <source>
        <strain evidence="6 7">BCC7051</strain>
    </source>
</reference>
<dbReference type="EMBL" id="MKZY01000001">
    <property type="protein sequence ID" value="OOO15196.1"/>
    <property type="molecule type" value="Genomic_DNA"/>
</dbReference>
<dbReference type="VEuPathDB" id="FungiDB:AO090026000024"/>
<dbReference type="Proteomes" id="UP000190312">
    <property type="component" value="Unassembled WGS sequence"/>
</dbReference>
<accession>A0A1S9E1Z3</accession>
<evidence type="ECO:0000313" key="6">
    <source>
        <dbReference type="EMBL" id="OOO15196.1"/>
    </source>
</evidence>
<dbReference type="InterPro" id="IPR025337">
    <property type="entry name" value="Questin_oxidase-like"/>
</dbReference>
<dbReference type="Pfam" id="PF14027">
    <property type="entry name" value="Questin_oxidase"/>
    <property type="match status" value="1"/>
</dbReference>
<dbReference type="PANTHER" id="PTHR35870">
    <property type="entry name" value="PROTEIN, PUTATIVE (AFU_ORTHOLOGUE AFUA_5G03330)-RELATED"/>
    <property type="match status" value="1"/>
</dbReference>
<gene>
    <name evidence="6" type="ORF">OAory_01037910</name>
</gene>
<feature type="region of interest" description="Disordered" evidence="4">
    <location>
        <begin position="1"/>
        <end position="22"/>
    </location>
</feature>
<keyword evidence="2" id="KW-0503">Monooxygenase</keyword>
<name>A0A1S9E1Z3_ASPOZ</name>
<dbReference type="eggNOG" id="ENOG502S69W">
    <property type="taxonomic scope" value="Eukaryota"/>
</dbReference>
<proteinExistence type="inferred from homology"/>
<protein>
    <recommendedName>
        <fullName evidence="5">NAD(P)-binding domain-containing protein</fullName>
    </recommendedName>
</protein>
<organism evidence="6 7">
    <name type="scientific">Aspergillus oryzae</name>
    <name type="common">Yellow koji mold</name>
    <dbReference type="NCBI Taxonomy" id="5062"/>
    <lineage>
        <taxon>Eukaryota</taxon>
        <taxon>Fungi</taxon>
        <taxon>Dikarya</taxon>
        <taxon>Ascomycota</taxon>
        <taxon>Pezizomycotina</taxon>
        <taxon>Eurotiomycetes</taxon>
        <taxon>Eurotiomycetidae</taxon>
        <taxon>Eurotiales</taxon>
        <taxon>Aspergillaceae</taxon>
        <taxon>Aspergillus</taxon>
        <taxon>Aspergillus subgen. Circumdati</taxon>
    </lineage>
</organism>
<evidence type="ECO:0000256" key="1">
    <source>
        <dbReference type="ARBA" id="ARBA00023002"/>
    </source>
</evidence>
<dbReference type="InterPro" id="IPR036291">
    <property type="entry name" value="NAD(P)-bd_dom_sf"/>
</dbReference>
<dbReference type="InterPro" id="IPR016040">
    <property type="entry name" value="NAD(P)-bd_dom"/>
</dbReference>
<dbReference type="Gene3D" id="3.40.50.720">
    <property type="entry name" value="NAD(P)-binding Rossmann-like Domain"/>
    <property type="match status" value="1"/>
</dbReference>
<evidence type="ECO:0000256" key="3">
    <source>
        <dbReference type="ARBA" id="ARBA00038376"/>
    </source>
</evidence>
<evidence type="ECO:0000313" key="7">
    <source>
        <dbReference type="Proteomes" id="UP000190312"/>
    </source>
</evidence>
<comment type="caution">
    <text evidence="6">The sequence shown here is derived from an EMBL/GenBank/DDBJ whole genome shotgun (WGS) entry which is preliminary data.</text>
</comment>
<dbReference type="VEuPathDB" id="FungiDB:AO090026000031"/>
<dbReference type="GO" id="GO:0004497">
    <property type="term" value="F:monooxygenase activity"/>
    <property type="evidence" value="ECO:0007669"/>
    <property type="project" value="UniProtKB-KW"/>
</dbReference>
<evidence type="ECO:0000259" key="5">
    <source>
        <dbReference type="Pfam" id="PF13460"/>
    </source>
</evidence>
<dbReference type="OrthoDB" id="10004862at2759"/>
<dbReference type="Pfam" id="PF13460">
    <property type="entry name" value="NAD_binding_10"/>
    <property type="match status" value="1"/>
</dbReference>
<dbReference type="PANTHER" id="PTHR35870:SF1">
    <property type="entry name" value="PROTEIN, PUTATIVE (AFU_ORTHOLOGUE AFUA_5G03330)-RELATED"/>
    <property type="match status" value="1"/>
</dbReference>